<dbReference type="EMBL" id="JACSDZ010000002">
    <property type="protein sequence ID" value="KAF7413736.1"/>
    <property type="molecule type" value="Genomic_DNA"/>
</dbReference>
<reference evidence="1" key="1">
    <citation type="journal article" date="2020" name="G3 (Bethesda)">
        <title>High-Quality Assemblies for Three Invasive Social Wasps from the &lt;i&gt;Vespula&lt;/i&gt; Genus.</title>
        <authorList>
            <person name="Harrop T.W.R."/>
            <person name="Guhlin J."/>
            <person name="McLaughlin G.M."/>
            <person name="Permina E."/>
            <person name="Stockwell P."/>
            <person name="Gilligan J."/>
            <person name="Le Lec M.F."/>
            <person name="Gruber M.A.M."/>
            <person name="Quinn O."/>
            <person name="Lovegrove M."/>
            <person name="Duncan E.J."/>
            <person name="Remnant E.J."/>
            <person name="Van Eeckhoven J."/>
            <person name="Graham B."/>
            <person name="Knapp R.A."/>
            <person name="Langford K.W."/>
            <person name="Kronenberg Z."/>
            <person name="Press M.O."/>
            <person name="Eacker S.M."/>
            <person name="Wilson-Rankin E.E."/>
            <person name="Purcell J."/>
            <person name="Lester P.J."/>
            <person name="Dearden P.K."/>
        </authorList>
    </citation>
    <scope>NUCLEOTIDE SEQUENCE</scope>
    <source>
        <strain evidence="1">Linc-1</strain>
    </source>
</reference>
<proteinExistence type="predicted"/>
<evidence type="ECO:0000313" key="2">
    <source>
        <dbReference type="Proteomes" id="UP000617340"/>
    </source>
</evidence>
<organism evidence="1 2">
    <name type="scientific">Vespula germanica</name>
    <name type="common">German yellow jacket</name>
    <name type="synonym">Paravespula germanica</name>
    <dbReference type="NCBI Taxonomy" id="30212"/>
    <lineage>
        <taxon>Eukaryota</taxon>
        <taxon>Metazoa</taxon>
        <taxon>Ecdysozoa</taxon>
        <taxon>Arthropoda</taxon>
        <taxon>Hexapoda</taxon>
        <taxon>Insecta</taxon>
        <taxon>Pterygota</taxon>
        <taxon>Neoptera</taxon>
        <taxon>Endopterygota</taxon>
        <taxon>Hymenoptera</taxon>
        <taxon>Apocrita</taxon>
        <taxon>Aculeata</taxon>
        <taxon>Vespoidea</taxon>
        <taxon>Vespidae</taxon>
        <taxon>Vespinae</taxon>
        <taxon>Vespula</taxon>
    </lineage>
</organism>
<keyword evidence="2" id="KW-1185">Reference proteome</keyword>
<accession>A0A834KVJ1</accession>
<comment type="caution">
    <text evidence="1">The sequence shown here is derived from an EMBL/GenBank/DDBJ whole genome shotgun (WGS) entry which is preliminary data.</text>
</comment>
<dbReference type="Proteomes" id="UP000617340">
    <property type="component" value="Unassembled WGS sequence"/>
</dbReference>
<protein>
    <submittedName>
        <fullName evidence="1">Uncharacterized protein</fullName>
    </submittedName>
</protein>
<sequence>MKKPAIWNKRAVRKQEGEERYREKPQIRVGILRKSKKNFREISENGFYAEIFSKAIDNPEIEKRFCSVIGTSR</sequence>
<gene>
    <name evidence="1" type="ORF">HZH68_002225</name>
</gene>
<evidence type="ECO:0000313" key="1">
    <source>
        <dbReference type="EMBL" id="KAF7413736.1"/>
    </source>
</evidence>
<name>A0A834KVJ1_VESGE</name>
<dbReference type="AlphaFoldDB" id="A0A834KVJ1"/>